<dbReference type="GO" id="GO:0006493">
    <property type="term" value="P:protein O-linked glycosylation"/>
    <property type="evidence" value="ECO:0000318"/>
    <property type="project" value="GO_Central"/>
</dbReference>
<keyword evidence="4 13" id="KW-0328">Glycosyltransferase</keyword>
<evidence type="ECO:0000313" key="14">
    <source>
        <dbReference type="Ensembl" id="ENSACAP00000027580.1"/>
    </source>
</evidence>
<evidence type="ECO:0000256" key="13">
    <source>
        <dbReference type="RuleBase" id="RU363063"/>
    </source>
</evidence>
<sequence>MGPRGLWGWKGLGCCLLSALLLSFSFSRGLQLLLLVKDAQGTRRHESTAAAALSGVDFGSLFSGSALEPHCEPRQMLLILVASAPGNATPRRVIRSTWAKRPLSPAHPWQAVFLVGQSLDKRVARQIRREQREFGDVLLGGYLDTYRNLTLKVLHGLKWATERCRPHFILKTDDDCFVNTDRLPAFLAQHWHVGLLLYAGSVFPREKRRVIRSPASKWYVSREDYSPEEYPPYASGIGYLLSLGAARRVLWAAERVPPIPVEDAFVGILAQRAGLRPTSSARFAQQNARWHLCNYRFLMVIHHLNASEQQGAVRSMREAQAVCSKRPQAQTHAWLNK</sequence>
<proteinExistence type="inferred from homology"/>
<dbReference type="GO" id="GO:0016758">
    <property type="term" value="F:hexosyltransferase activity"/>
    <property type="evidence" value="ECO:0007669"/>
    <property type="project" value="InterPro"/>
</dbReference>
<dbReference type="Pfam" id="PF01762">
    <property type="entry name" value="Galactosyl_T"/>
    <property type="match status" value="1"/>
</dbReference>
<comment type="subcellular location">
    <subcellularLocation>
        <location evidence="1 13">Golgi apparatus membrane</location>
        <topology evidence="1 13">Single-pass type II membrane protein</topology>
    </subcellularLocation>
</comment>
<dbReference type="GO" id="GO:0016757">
    <property type="term" value="F:glycosyltransferase activity"/>
    <property type="evidence" value="ECO:0000318"/>
    <property type="project" value="GO_Central"/>
</dbReference>
<dbReference type="InterPro" id="IPR029044">
    <property type="entry name" value="Nucleotide-diphossugar_trans"/>
</dbReference>
<dbReference type="GeneTree" id="ENSGT00940000161798"/>
<keyword evidence="7" id="KW-0735">Signal-anchor</keyword>
<evidence type="ECO:0000256" key="4">
    <source>
        <dbReference type="ARBA" id="ARBA00022676"/>
    </source>
</evidence>
<evidence type="ECO:0000256" key="9">
    <source>
        <dbReference type="ARBA" id="ARBA00023034"/>
    </source>
</evidence>
<dbReference type="InParanoid" id="A0A803SX90"/>
<dbReference type="Proteomes" id="UP000001646">
    <property type="component" value="Unplaced"/>
</dbReference>
<evidence type="ECO:0000256" key="5">
    <source>
        <dbReference type="ARBA" id="ARBA00022679"/>
    </source>
</evidence>
<evidence type="ECO:0000256" key="10">
    <source>
        <dbReference type="ARBA" id="ARBA00023098"/>
    </source>
</evidence>
<evidence type="ECO:0000256" key="1">
    <source>
        <dbReference type="ARBA" id="ARBA00004323"/>
    </source>
</evidence>
<evidence type="ECO:0000256" key="6">
    <source>
        <dbReference type="ARBA" id="ARBA00022692"/>
    </source>
</evidence>
<reference evidence="14" key="3">
    <citation type="submission" date="2025-09" db="UniProtKB">
        <authorList>
            <consortium name="Ensembl"/>
        </authorList>
    </citation>
    <scope>IDENTIFICATION</scope>
</reference>
<comment type="similarity">
    <text evidence="3 13">Belongs to the glycosyltransferase 31 family.</text>
</comment>
<dbReference type="InterPro" id="IPR002659">
    <property type="entry name" value="Glyco_trans_31"/>
</dbReference>
<keyword evidence="15" id="KW-1185">Reference proteome</keyword>
<keyword evidence="10" id="KW-0443">Lipid metabolism</keyword>
<dbReference type="PANTHER" id="PTHR11214:SF376">
    <property type="entry name" value="HEXOSYLTRANSFERASE"/>
    <property type="match status" value="1"/>
</dbReference>
<name>A0A803SX90_ANOCA</name>
<accession>A0A803SX90</accession>
<evidence type="ECO:0000256" key="8">
    <source>
        <dbReference type="ARBA" id="ARBA00022989"/>
    </source>
</evidence>
<evidence type="ECO:0000256" key="3">
    <source>
        <dbReference type="ARBA" id="ARBA00008661"/>
    </source>
</evidence>
<dbReference type="EC" id="2.4.1.-" evidence="13"/>
<keyword evidence="5" id="KW-0808">Transferase</keyword>
<dbReference type="GO" id="GO:0006629">
    <property type="term" value="P:lipid metabolic process"/>
    <property type="evidence" value="ECO:0007669"/>
    <property type="project" value="UniProtKB-KW"/>
</dbReference>
<comment type="pathway">
    <text evidence="2">Protein modification; protein glycosylation.</text>
</comment>
<organism evidence="14 15">
    <name type="scientific">Anolis carolinensis</name>
    <name type="common">Green anole</name>
    <name type="synonym">American chameleon</name>
    <dbReference type="NCBI Taxonomy" id="28377"/>
    <lineage>
        <taxon>Eukaryota</taxon>
        <taxon>Metazoa</taxon>
        <taxon>Chordata</taxon>
        <taxon>Craniata</taxon>
        <taxon>Vertebrata</taxon>
        <taxon>Euteleostomi</taxon>
        <taxon>Lepidosauria</taxon>
        <taxon>Squamata</taxon>
        <taxon>Bifurcata</taxon>
        <taxon>Unidentata</taxon>
        <taxon>Episquamata</taxon>
        <taxon>Toxicofera</taxon>
        <taxon>Iguania</taxon>
        <taxon>Dactyloidae</taxon>
        <taxon>Anolis</taxon>
    </lineage>
</organism>
<keyword evidence="6" id="KW-0812">Transmembrane</keyword>
<reference evidence="14" key="1">
    <citation type="submission" date="2009-12" db="EMBL/GenBank/DDBJ databases">
        <title>The Genome Sequence of Anolis carolinensis (Green Anole Lizard).</title>
        <authorList>
            <consortium name="The Genome Sequencing Platform"/>
            <person name="Di Palma F."/>
            <person name="Alfoldi J."/>
            <person name="Heiman D."/>
            <person name="Young S."/>
            <person name="Grabherr M."/>
            <person name="Johnson J."/>
            <person name="Lander E.S."/>
            <person name="Lindblad-Toh K."/>
        </authorList>
    </citation>
    <scope>NUCLEOTIDE SEQUENCE [LARGE SCALE GENOMIC DNA]</scope>
    <source>
        <strain evidence="14">JBL SC #1</strain>
    </source>
</reference>
<dbReference type="AlphaFoldDB" id="A0A803SX90"/>
<dbReference type="Gene3D" id="3.90.550.50">
    <property type="match status" value="1"/>
</dbReference>
<evidence type="ECO:0000256" key="7">
    <source>
        <dbReference type="ARBA" id="ARBA00022968"/>
    </source>
</evidence>
<dbReference type="PANTHER" id="PTHR11214">
    <property type="entry name" value="BETA-1,3-N-ACETYLGLUCOSAMINYLTRANSFERASE"/>
    <property type="match status" value="1"/>
</dbReference>
<evidence type="ECO:0000313" key="15">
    <source>
        <dbReference type="Proteomes" id="UP000001646"/>
    </source>
</evidence>
<keyword evidence="11" id="KW-0472">Membrane</keyword>
<reference evidence="14" key="2">
    <citation type="submission" date="2025-08" db="UniProtKB">
        <authorList>
            <consortium name="Ensembl"/>
        </authorList>
    </citation>
    <scope>IDENTIFICATION</scope>
</reference>
<dbReference type="GO" id="GO:0000139">
    <property type="term" value="C:Golgi membrane"/>
    <property type="evidence" value="ECO:0000318"/>
    <property type="project" value="GO_Central"/>
</dbReference>
<evidence type="ECO:0000256" key="11">
    <source>
        <dbReference type="ARBA" id="ARBA00023136"/>
    </source>
</evidence>
<dbReference type="SUPFAM" id="SSF53448">
    <property type="entry name" value="Nucleotide-diphospho-sugar transferases"/>
    <property type="match status" value="1"/>
</dbReference>
<keyword evidence="9 13" id="KW-0333">Golgi apparatus</keyword>
<evidence type="ECO:0000256" key="2">
    <source>
        <dbReference type="ARBA" id="ARBA00004922"/>
    </source>
</evidence>
<evidence type="ECO:0000256" key="12">
    <source>
        <dbReference type="ARBA" id="ARBA00023180"/>
    </source>
</evidence>
<keyword evidence="8" id="KW-1133">Transmembrane helix</keyword>
<protein>
    <recommendedName>
        <fullName evidence="13">Hexosyltransferase</fullName>
        <ecNumber evidence="13">2.4.1.-</ecNumber>
    </recommendedName>
</protein>
<dbReference type="Ensembl" id="ENSACAT00000052096.1">
    <property type="protein sequence ID" value="ENSACAP00000027580.1"/>
    <property type="gene ID" value="ENSACAG00000042220.1"/>
</dbReference>
<dbReference type="FunFam" id="3.90.550.50:FF:000001">
    <property type="entry name" value="Hexosyltransferase"/>
    <property type="match status" value="1"/>
</dbReference>
<keyword evidence="12" id="KW-0325">Glycoprotein</keyword>